<feature type="domain" description="NFACT RNA-binding" evidence="5">
    <location>
        <begin position="1"/>
        <end position="112"/>
    </location>
</feature>
<evidence type="ECO:0000256" key="4">
    <source>
        <dbReference type="SAM" id="MobiDB-lite"/>
    </source>
</evidence>
<dbReference type="RefSeq" id="XP_022661028.1">
    <property type="nucleotide sequence ID" value="XM_022805293.1"/>
</dbReference>
<proteinExistence type="inferred from homology"/>
<dbReference type="OMA" id="YHDEKAV"/>
<dbReference type="OrthoDB" id="200398at2759"/>
<evidence type="ECO:0000313" key="7">
    <source>
        <dbReference type="Proteomes" id="UP000594260"/>
    </source>
</evidence>
<dbReference type="GeneID" id="111250288"/>
<protein>
    <recommendedName>
        <fullName evidence="2">Coiled-coil domain-containing protein 25</fullName>
    </recommendedName>
</protein>
<keyword evidence="7" id="KW-1185">Reference proteome</keyword>
<feature type="compositionally biased region" description="Basic and acidic residues" evidence="4">
    <location>
        <begin position="135"/>
        <end position="193"/>
    </location>
</feature>
<dbReference type="InParanoid" id="A0A7M7KC68"/>
<dbReference type="Pfam" id="PF05670">
    <property type="entry name" value="NFACT-R_1"/>
    <property type="match status" value="1"/>
</dbReference>
<dbReference type="EnsemblMetazoa" id="XM_022805293">
    <property type="protein sequence ID" value="XP_022661028"/>
    <property type="gene ID" value="LOC111250288"/>
</dbReference>
<comment type="subunit">
    <text evidence="3">Interacts (via cytoplasmic region) with ILK.</text>
</comment>
<evidence type="ECO:0000256" key="1">
    <source>
        <dbReference type="ARBA" id="ARBA00008998"/>
    </source>
</evidence>
<name>A0A7M7KC68_VARDE</name>
<dbReference type="Proteomes" id="UP000594260">
    <property type="component" value="Unplaced"/>
</dbReference>
<dbReference type="FunCoup" id="A0A7M7KC68">
    <property type="interactions" value="1757"/>
</dbReference>
<evidence type="ECO:0000313" key="6">
    <source>
        <dbReference type="EnsemblMetazoa" id="XP_022661028"/>
    </source>
</evidence>
<organism evidence="6 7">
    <name type="scientific">Varroa destructor</name>
    <name type="common">Honeybee mite</name>
    <dbReference type="NCBI Taxonomy" id="109461"/>
    <lineage>
        <taxon>Eukaryota</taxon>
        <taxon>Metazoa</taxon>
        <taxon>Ecdysozoa</taxon>
        <taxon>Arthropoda</taxon>
        <taxon>Chelicerata</taxon>
        <taxon>Arachnida</taxon>
        <taxon>Acari</taxon>
        <taxon>Parasitiformes</taxon>
        <taxon>Mesostigmata</taxon>
        <taxon>Gamasina</taxon>
        <taxon>Dermanyssoidea</taxon>
        <taxon>Varroidae</taxon>
        <taxon>Varroa</taxon>
    </lineage>
</organism>
<sequence length="209" mass="24743">MVFYFTSTVTNPPTQLYMGADKYENEKLIRWGWPEDVWFHVDNLSSAHVYVRLKEGQTIDDIPPELIMDCAQLVKHNSIQGCKESSVDVVYTMWSNLKKTQAMVDGQVGFHDEKAVRKIRVEKKDNSITNRLTKTKTEAHPDFREMREERDRKEREVKREQERLKREREKEEAKRREELKKLKSYDSLMKPEKMTTNADAAGYDSDDFM</sequence>
<evidence type="ECO:0000259" key="5">
    <source>
        <dbReference type="Pfam" id="PF05670"/>
    </source>
</evidence>
<comment type="similarity">
    <text evidence="1">Belongs to the CCDC25 family.</text>
</comment>
<accession>A0A7M7KC68</accession>
<dbReference type="PANTHER" id="PTHR13049:SF2">
    <property type="entry name" value="COILED-COIL DOMAIN-CONTAINING PROTEIN 25"/>
    <property type="match status" value="1"/>
</dbReference>
<feature type="region of interest" description="Disordered" evidence="4">
    <location>
        <begin position="127"/>
        <end position="209"/>
    </location>
</feature>
<evidence type="ECO:0000256" key="2">
    <source>
        <dbReference type="ARBA" id="ARBA00016700"/>
    </source>
</evidence>
<reference evidence="6" key="1">
    <citation type="submission" date="2021-01" db="UniProtKB">
        <authorList>
            <consortium name="EnsemblMetazoa"/>
        </authorList>
    </citation>
    <scope>IDENTIFICATION</scope>
</reference>
<dbReference type="PANTHER" id="PTHR13049">
    <property type="entry name" value="DUF814-RELATED"/>
    <property type="match status" value="1"/>
</dbReference>
<dbReference type="InterPro" id="IPR008532">
    <property type="entry name" value="NFACT_RNA-bd"/>
</dbReference>
<evidence type="ECO:0000256" key="3">
    <source>
        <dbReference type="ARBA" id="ARBA00024214"/>
    </source>
</evidence>
<dbReference type="KEGG" id="vde:111250288"/>
<dbReference type="AlphaFoldDB" id="A0A7M7KC68"/>
<dbReference type="InterPro" id="IPR039730">
    <property type="entry name" value="Jlp2/Ccd25"/>
</dbReference>